<accession>W4M586</accession>
<dbReference type="SUPFAM" id="SSF51556">
    <property type="entry name" value="Metallo-dependent hydrolases"/>
    <property type="match status" value="1"/>
</dbReference>
<dbReference type="GO" id="GO:0005829">
    <property type="term" value="C:cytosol"/>
    <property type="evidence" value="ECO:0007669"/>
    <property type="project" value="TreeGrafter"/>
</dbReference>
<dbReference type="AlphaFoldDB" id="W4M586"/>
<dbReference type="Pfam" id="PF07969">
    <property type="entry name" value="Amidohydro_3"/>
    <property type="match status" value="1"/>
</dbReference>
<dbReference type="PANTHER" id="PTHR11647:SF1">
    <property type="entry name" value="COLLAPSIN RESPONSE MEDIATOR PROTEIN"/>
    <property type="match status" value="1"/>
</dbReference>
<dbReference type="Proteomes" id="UP000019140">
    <property type="component" value="Unassembled WGS sequence"/>
</dbReference>
<reference evidence="2 3" key="1">
    <citation type="journal article" date="2014" name="Nature">
        <title>An environmental bacterial taxon with a large and distinct metabolic repertoire.</title>
        <authorList>
            <person name="Wilson M.C."/>
            <person name="Mori T."/>
            <person name="Ruckert C."/>
            <person name="Uria A.R."/>
            <person name="Helf M.J."/>
            <person name="Takada K."/>
            <person name="Gernert C."/>
            <person name="Steffens U.A."/>
            <person name="Heycke N."/>
            <person name="Schmitt S."/>
            <person name="Rinke C."/>
            <person name="Helfrich E.J."/>
            <person name="Brachmann A.O."/>
            <person name="Gurgui C."/>
            <person name="Wakimoto T."/>
            <person name="Kracht M."/>
            <person name="Crusemann M."/>
            <person name="Hentschel U."/>
            <person name="Abe I."/>
            <person name="Matsunaga S."/>
            <person name="Kalinowski J."/>
            <person name="Takeyama H."/>
            <person name="Piel J."/>
        </authorList>
    </citation>
    <scope>NUCLEOTIDE SEQUENCE [LARGE SCALE GENOMIC DNA]</scope>
    <source>
        <strain evidence="3">TSY2</strain>
    </source>
</reference>
<dbReference type="InterPro" id="IPR050378">
    <property type="entry name" value="Metallo-dep_Hydrolases_sf"/>
</dbReference>
<dbReference type="Gene3D" id="3.20.20.140">
    <property type="entry name" value="Metal-dependent hydrolases"/>
    <property type="match status" value="1"/>
</dbReference>
<proteinExistence type="predicted"/>
<protein>
    <recommendedName>
        <fullName evidence="1">Amidohydrolase 3 domain-containing protein</fullName>
    </recommendedName>
</protein>
<gene>
    <name evidence="2" type="ORF">ETSY2_26885</name>
</gene>
<comment type="caution">
    <text evidence="2">The sequence shown here is derived from an EMBL/GenBank/DDBJ whole genome shotgun (WGS) entry which is preliminary data.</text>
</comment>
<evidence type="ECO:0000259" key="1">
    <source>
        <dbReference type="Pfam" id="PF07969"/>
    </source>
</evidence>
<dbReference type="InterPro" id="IPR013108">
    <property type="entry name" value="Amidohydro_3"/>
</dbReference>
<name>W4M586_9BACT</name>
<dbReference type="InterPro" id="IPR032466">
    <property type="entry name" value="Metal_Hydrolase"/>
</dbReference>
<dbReference type="PANTHER" id="PTHR11647">
    <property type="entry name" value="HYDRANTOINASE/DIHYDROPYRIMIDINASE FAMILY MEMBER"/>
    <property type="match status" value="1"/>
</dbReference>
<evidence type="ECO:0000313" key="3">
    <source>
        <dbReference type="Proteomes" id="UP000019140"/>
    </source>
</evidence>
<dbReference type="GO" id="GO:0016812">
    <property type="term" value="F:hydrolase activity, acting on carbon-nitrogen (but not peptide) bonds, in cyclic amides"/>
    <property type="evidence" value="ECO:0007669"/>
    <property type="project" value="TreeGrafter"/>
</dbReference>
<evidence type="ECO:0000313" key="2">
    <source>
        <dbReference type="EMBL" id="ETX04777.1"/>
    </source>
</evidence>
<organism evidence="2 3">
    <name type="scientific">Candidatus Entotheonella gemina</name>
    <dbReference type="NCBI Taxonomy" id="1429439"/>
    <lineage>
        <taxon>Bacteria</taxon>
        <taxon>Pseudomonadati</taxon>
        <taxon>Nitrospinota/Tectimicrobiota group</taxon>
        <taxon>Candidatus Tectimicrobiota</taxon>
        <taxon>Candidatus Entotheonellia</taxon>
        <taxon>Candidatus Entotheonellales</taxon>
        <taxon>Candidatus Entotheonellaceae</taxon>
        <taxon>Candidatus Entotheonella</taxon>
    </lineage>
</organism>
<dbReference type="InterPro" id="IPR011059">
    <property type="entry name" value="Metal-dep_hydrolase_composite"/>
</dbReference>
<feature type="non-terminal residue" evidence="2">
    <location>
        <position position="229"/>
    </location>
</feature>
<dbReference type="EMBL" id="AZHX01001126">
    <property type="protein sequence ID" value="ETX04777.1"/>
    <property type="molecule type" value="Genomic_DNA"/>
</dbReference>
<dbReference type="SUPFAM" id="SSF51338">
    <property type="entry name" value="Composite domain of metallo-dependent hydrolases"/>
    <property type="match status" value="1"/>
</dbReference>
<keyword evidence="3" id="KW-1185">Reference proteome</keyword>
<dbReference type="Gene3D" id="2.30.40.10">
    <property type="entry name" value="Urease, subunit C, domain 1"/>
    <property type="match status" value="1"/>
</dbReference>
<feature type="domain" description="Amidohydrolase 3" evidence="1">
    <location>
        <begin position="44"/>
        <end position="201"/>
    </location>
</feature>
<sequence length="229" mass="25128">MQYDLIIQNGTIVDGSGLPRYRADLGIVHGKIATIGKIRASAKEIIDAEGHIVAPGFIDGHTHMDAQVNWDPLGTCSVWHGITSVVMGNCGFSLAPCAEADNDVVMRNLERAEDISPAAMAAGIKWTWETFPEYLDTIENLPKGINYSAYLGHSALRTYVMGERAFHEQATPEDIERMKREARDSIRAGAMGFTTSRSQSHRTPQGDPVASRLANWDEVRQLVGVMGEM</sequence>
<dbReference type="HOGENOM" id="CLU_016107_0_0_7"/>